<organism evidence="3 4">
    <name type="scientific">Mycolicibacter sinensis (strain JDM601)</name>
    <name type="common">Mycobacterium sinense</name>
    <dbReference type="NCBI Taxonomy" id="875328"/>
    <lineage>
        <taxon>Bacteria</taxon>
        <taxon>Bacillati</taxon>
        <taxon>Actinomycetota</taxon>
        <taxon>Actinomycetes</taxon>
        <taxon>Mycobacteriales</taxon>
        <taxon>Mycobacteriaceae</taxon>
        <taxon>Mycolicibacter</taxon>
    </lineage>
</organism>
<feature type="transmembrane region" description="Helical" evidence="1">
    <location>
        <begin position="21"/>
        <end position="41"/>
    </location>
</feature>
<dbReference type="InterPro" id="IPR017853">
    <property type="entry name" value="GH"/>
</dbReference>
<evidence type="ECO:0000256" key="1">
    <source>
        <dbReference type="SAM" id="Phobius"/>
    </source>
</evidence>
<name>A0A1A2XL06_MYCSD</name>
<protein>
    <submittedName>
        <fullName evidence="3">Twin-arginine translocation pathway signal</fullName>
    </submittedName>
</protein>
<reference evidence="4" key="1">
    <citation type="submission" date="2016-06" db="EMBL/GenBank/DDBJ databases">
        <authorList>
            <person name="Sutton G."/>
            <person name="Brinkac L."/>
            <person name="Sanka R."/>
            <person name="Adams M."/>
            <person name="Lau E."/>
            <person name="Sam S."/>
            <person name="Sreng N."/>
            <person name="Him V."/>
            <person name="Kerleguer A."/>
            <person name="Cheng S."/>
        </authorList>
    </citation>
    <scope>NUCLEOTIDE SEQUENCE [LARGE SCALE GENOMIC DNA]</scope>
    <source>
        <strain evidence="4">E1876</strain>
    </source>
</reference>
<proteinExistence type="predicted"/>
<dbReference type="InterPro" id="IPR006311">
    <property type="entry name" value="TAT_signal"/>
</dbReference>
<dbReference type="Proteomes" id="UP000093943">
    <property type="component" value="Unassembled WGS sequence"/>
</dbReference>
<keyword evidence="1" id="KW-0812">Transmembrane</keyword>
<keyword evidence="1" id="KW-0472">Membrane</keyword>
<feature type="domain" description="Rv2525c-like glycoside hydrolase-like" evidence="2">
    <location>
        <begin position="63"/>
        <end position="255"/>
    </location>
</feature>
<dbReference type="EMBL" id="LZKG01000137">
    <property type="protein sequence ID" value="OBI26400.1"/>
    <property type="molecule type" value="Genomic_DNA"/>
</dbReference>
<gene>
    <name evidence="3" type="ORF">A5710_07110</name>
</gene>
<accession>A0A1A2XL06</accession>
<sequence length="268" mass="28754">MTAATLPLVTRSVSRREALRYATLLVPALAVPGVLGAMAGAPTAAADGLQLIDFADRLVQPEQIRAADFAGALVYVSELRPGATFDFKPVTRDYADRLRAAGLQVVSCYQFGKPGWANSPSDFTRGYDGGVADARTALRLHSAAGGPDSAPIFFSVDEDIDAKTWKGLALHWFRGINSVLGDERTGIYGGARQLGWAIADGVVGHSTSPGYRWAWQTKAWSGGEREPAAVLFQREVVTATDPGFMIDDIHVDVDDVLAADFGQWDLTR</sequence>
<dbReference type="Pfam" id="PF08924">
    <property type="entry name" value="Rv2525c_GlyHyd-like"/>
    <property type="match status" value="1"/>
</dbReference>
<evidence type="ECO:0000313" key="3">
    <source>
        <dbReference type="EMBL" id="OBI26400.1"/>
    </source>
</evidence>
<comment type="caution">
    <text evidence="3">The sequence shown here is derived from an EMBL/GenBank/DDBJ whole genome shotgun (WGS) entry which is preliminary data.</text>
</comment>
<evidence type="ECO:0000313" key="4">
    <source>
        <dbReference type="Proteomes" id="UP000093943"/>
    </source>
</evidence>
<dbReference type="PROSITE" id="PS51318">
    <property type="entry name" value="TAT"/>
    <property type="match status" value="1"/>
</dbReference>
<dbReference type="InterPro" id="IPR015020">
    <property type="entry name" value="Rv2525c-like_Glyco_Hydro-like"/>
</dbReference>
<keyword evidence="1" id="KW-1133">Transmembrane helix</keyword>
<evidence type="ECO:0000259" key="2">
    <source>
        <dbReference type="Pfam" id="PF08924"/>
    </source>
</evidence>
<dbReference type="AlphaFoldDB" id="A0A1A2XL06"/>
<dbReference type="SUPFAM" id="SSF51445">
    <property type="entry name" value="(Trans)glycosidases"/>
    <property type="match status" value="1"/>
</dbReference>
<dbReference type="Gene3D" id="3.20.20.80">
    <property type="entry name" value="Glycosidases"/>
    <property type="match status" value="1"/>
</dbReference>